<dbReference type="SUPFAM" id="SSF53756">
    <property type="entry name" value="UDP-Glycosyltransferase/glycogen phosphorylase"/>
    <property type="match status" value="1"/>
</dbReference>
<dbReference type="AlphaFoldDB" id="A0A6C0E823"/>
<evidence type="ECO:0000256" key="1">
    <source>
        <dbReference type="SAM" id="Phobius"/>
    </source>
</evidence>
<organism evidence="2">
    <name type="scientific">viral metagenome</name>
    <dbReference type="NCBI Taxonomy" id="1070528"/>
    <lineage>
        <taxon>unclassified sequences</taxon>
        <taxon>metagenomes</taxon>
        <taxon>organismal metagenomes</taxon>
    </lineage>
</organism>
<proteinExistence type="predicted"/>
<accession>A0A6C0E823</accession>
<sequence>MKNSKLLYVLITFFCVFLYYIHLNLSYNNRSIETFENNSVTVPTVSFPFKNLFDQNGKKLNIILISAPFRNEEHEKLYIKYKNIPNISFMGISSYSEFPSKLTNPYENRYHEEKKHDYQSMVTTWLHCFRNPDAYLRPNIPRLLLSESDLKDYQTHKPDQTIKKEYDFIYVCLKDNDKCEPGWQSYNRNWTLAKKCLEIMCEKYGLKGCLIGRQNCKFTNKCNGIVKVLPFLKYHEFQKELQKAKFLFVPNISDASPRVIVEAMCYNLRLLVNYNIVGGWKYVTQETGEFFNNEHDVEPAIDKLLKNMDKYTPRDHFINNYGKEKSGKTLATFIKTHYPNVQPKELSYVTITI</sequence>
<protein>
    <recommendedName>
        <fullName evidence="3">Glycosyl transferase family 1 domain-containing protein</fullName>
    </recommendedName>
</protein>
<feature type="transmembrane region" description="Helical" evidence="1">
    <location>
        <begin position="6"/>
        <end position="23"/>
    </location>
</feature>
<keyword evidence="1" id="KW-0472">Membrane</keyword>
<keyword evidence="1" id="KW-1133">Transmembrane helix</keyword>
<name>A0A6C0E823_9ZZZZ</name>
<evidence type="ECO:0000313" key="2">
    <source>
        <dbReference type="EMBL" id="QHT24948.1"/>
    </source>
</evidence>
<dbReference type="EMBL" id="MN739752">
    <property type="protein sequence ID" value="QHT24948.1"/>
    <property type="molecule type" value="Genomic_DNA"/>
</dbReference>
<dbReference type="Gene3D" id="3.40.50.2000">
    <property type="entry name" value="Glycogen Phosphorylase B"/>
    <property type="match status" value="1"/>
</dbReference>
<evidence type="ECO:0008006" key="3">
    <source>
        <dbReference type="Google" id="ProtNLM"/>
    </source>
</evidence>
<keyword evidence="1" id="KW-0812">Transmembrane</keyword>
<reference evidence="2" key="1">
    <citation type="journal article" date="2020" name="Nature">
        <title>Giant virus diversity and host interactions through global metagenomics.</title>
        <authorList>
            <person name="Schulz F."/>
            <person name="Roux S."/>
            <person name="Paez-Espino D."/>
            <person name="Jungbluth S."/>
            <person name="Walsh D.A."/>
            <person name="Denef V.J."/>
            <person name="McMahon K.D."/>
            <person name="Konstantinidis K.T."/>
            <person name="Eloe-Fadrosh E.A."/>
            <person name="Kyrpides N.C."/>
            <person name="Woyke T."/>
        </authorList>
    </citation>
    <scope>NUCLEOTIDE SEQUENCE</scope>
    <source>
        <strain evidence="2">GVMAG-M-3300023179-150</strain>
    </source>
</reference>